<protein>
    <submittedName>
        <fullName evidence="7">Serine/threonine-protein kinase PknB</fullName>
    </submittedName>
</protein>
<feature type="region of interest" description="Disordered" evidence="5">
    <location>
        <begin position="172"/>
        <end position="192"/>
    </location>
</feature>
<dbReference type="Proteomes" id="UP000034883">
    <property type="component" value="Chromosome"/>
</dbReference>
<keyword evidence="3 7" id="KW-0418">Kinase</keyword>
<evidence type="ECO:0000256" key="5">
    <source>
        <dbReference type="SAM" id="MobiDB-lite"/>
    </source>
</evidence>
<dbReference type="Pfam" id="PF13424">
    <property type="entry name" value="TPR_12"/>
    <property type="match status" value="1"/>
</dbReference>
<evidence type="ECO:0000313" key="8">
    <source>
        <dbReference type="Proteomes" id="UP000034883"/>
    </source>
</evidence>
<evidence type="ECO:0000259" key="6">
    <source>
        <dbReference type="PROSITE" id="PS50011"/>
    </source>
</evidence>
<dbReference type="RefSeq" id="WP_053236603.1">
    <property type="nucleotide sequence ID" value="NZ_CP011125.1"/>
</dbReference>
<dbReference type="GO" id="GO:0004674">
    <property type="term" value="F:protein serine/threonine kinase activity"/>
    <property type="evidence" value="ECO:0007669"/>
    <property type="project" value="TreeGrafter"/>
</dbReference>
<dbReference type="Gene3D" id="1.25.40.10">
    <property type="entry name" value="Tetratricopeptide repeat domain"/>
    <property type="match status" value="2"/>
</dbReference>
<feature type="compositionally biased region" description="Basic and acidic residues" evidence="5">
    <location>
        <begin position="172"/>
        <end position="181"/>
    </location>
</feature>
<dbReference type="EMBL" id="CP011125">
    <property type="protein sequence ID" value="AKF09567.1"/>
    <property type="molecule type" value="Genomic_DNA"/>
</dbReference>
<keyword evidence="8" id="KW-1185">Reference proteome</keyword>
<dbReference type="InterPro" id="IPR041664">
    <property type="entry name" value="AAA_16"/>
</dbReference>
<dbReference type="PROSITE" id="PS00108">
    <property type="entry name" value="PROTEIN_KINASE_ST"/>
    <property type="match status" value="1"/>
</dbReference>
<accession>A0A0F6W7R1</accession>
<evidence type="ECO:0000313" key="7">
    <source>
        <dbReference type="EMBL" id="AKF09567.1"/>
    </source>
</evidence>
<dbReference type="SUPFAM" id="SSF52540">
    <property type="entry name" value="P-loop containing nucleoside triphosphate hydrolases"/>
    <property type="match status" value="1"/>
</dbReference>
<dbReference type="SMART" id="SM00220">
    <property type="entry name" value="S_TKc"/>
    <property type="match status" value="1"/>
</dbReference>
<dbReference type="KEGG" id="samy:DB32_006716"/>
<sequence>MHTIPLGPFELHGRVAQGGMGEIWRGFHRAQGVPVAVKVMTGEAMQDPRYYEEFRREVQAAARLSHPRIAMVIEYGAIPPETGRASGGALVAGSPYLVMEWASRGSLDDLKRPLSWRELRGLLLALLDALSHAHALGIVHRDLKPGNVLLADDGPLDRAVRLSDFGIARAQPREEERRASSEGEMSGLTETPSGTPFYMAPEQVFGRFRDYGAWTDLYALGILAWELVCGELPFTGSNVLAIFYQHLEQPLPPLRPRIAVPAGLDAWLAKLCAKRTRDRFRCAADAAWALSSLRFDETTSEPPPSASPRSIEPAAFWDTLPSMPGVPQSASIRIEPTSSEKPLLELAVEGDDETIPPQPAHWGRGADAQPTSMRLVGAGLGLWSLRTVPMVDRTNERDALWEALRNVRLERAPRAVVLRGSAGCGKSRLAQWLVERAHEVGAAETLVTSHQAVPDRRQGLARLIERHFRCGSLDAEGALARIEEQLREDGVGDAYEWRALGGILLGEGGENARLSIAPTTPGERHVLLTRLFARLTRERPLIVWLDDAQWGEPSLALARHVLESAPDLPVLFVLTVRDEELDARPRERASIAAIEAMPRTRSSWVGPLPRSDVRMLAEDALGLSSELARQLEARVAGHPLFALQIVGDWIDRGLLAVGERGFVLRQGARMAVPDDMHALWIGRIDQVLSSRSPHARALVELAAVLGNDVDADEFARACAVLGLEFPADLLEPLILHRMIVPGESGWSFAHGLLRESLVRAARETHRLVTLHRACATMLEQTPDAPGAAERLAFHRLGAGDLESALEPLLRAVRARLATSDLDAAFGLLDDYERTLATLAIAPTDPRALRGAMVRADAHRLHWDFESCERVAQQTLDLATRAADVPARAEAIAMLAVCARQKGDLALAMSRHRTALGLFDRLNDSVGNARTLLAMAAVARQQGTVDRAMELYERALALFEVLEDASGRGSCLLGLGNLHRAAQRWSDAKSYYAQARDIFERLGNQGNLAHSVNGLAEVARYEGDLESAERGYREVLRIQGTIGSKATFIGRMNLGLVLITRRDLEGARRELEGALAQLEKGRQRGYLGYTHALLLPCAAGSRDGALFDRHREAAEPLLAETSMIDPDIASAAELAGRLWLDAQDTTRARQSFTLAHAQWSALGDEARAAAAQRAAE</sequence>
<dbReference type="CDD" id="cd14014">
    <property type="entry name" value="STKc_PknB_like"/>
    <property type="match status" value="1"/>
</dbReference>
<dbReference type="InterPro" id="IPR000719">
    <property type="entry name" value="Prot_kinase_dom"/>
</dbReference>
<dbReference type="PANTHER" id="PTHR43289:SF30">
    <property type="entry name" value="NON-SPECIFIC SERINE_THREONINE PROTEIN KINASE"/>
    <property type="match status" value="1"/>
</dbReference>
<dbReference type="InterPro" id="IPR011009">
    <property type="entry name" value="Kinase-like_dom_sf"/>
</dbReference>
<dbReference type="InterPro" id="IPR019734">
    <property type="entry name" value="TPR_rpt"/>
</dbReference>
<dbReference type="InterPro" id="IPR027417">
    <property type="entry name" value="P-loop_NTPase"/>
</dbReference>
<dbReference type="InterPro" id="IPR011990">
    <property type="entry name" value="TPR-like_helical_dom_sf"/>
</dbReference>
<gene>
    <name evidence="7" type="ORF">DB32_006716</name>
</gene>
<organism evidence="7 8">
    <name type="scientific">Sandaracinus amylolyticus</name>
    <dbReference type="NCBI Taxonomy" id="927083"/>
    <lineage>
        <taxon>Bacteria</taxon>
        <taxon>Pseudomonadati</taxon>
        <taxon>Myxococcota</taxon>
        <taxon>Polyangia</taxon>
        <taxon>Polyangiales</taxon>
        <taxon>Sandaracinaceae</taxon>
        <taxon>Sandaracinus</taxon>
    </lineage>
</organism>
<evidence type="ECO:0000256" key="2">
    <source>
        <dbReference type="ARBA" id="ARBA00022741"/>
    </source>
</evidence>
<dbReference type="PROSITE" id="PS50011">
    <property type="entry name" value="PROTEIN_KINASE_DOM"/>
    <property type="match status" value="1"/>
</dbReference>
<dbReference type="SUPFAM" id="SSF48452">
    <property type="entry name" value="TPR-like"/>
    <property type="match status" value="1"/>
</dbReference>
<feature type="domain" description="Protein kinase" evidence="6">
    <location>
        <begin position="9"/>
        <end position="293"/>
    </location>
</feature>
<keyword evidence="1" id="KW-0808">Transferase</keyword>
<dbReference type="STRING" id="927083.DB32_006716"/>
<evidence type="ECO:0000256" key="4">
    <source>
        <dbReference type="ARBA" id="ARBA00022840"/>
    </source>
</evidence>
<evidence type="ECO:0000256" key="1">
    <source>
        <dbReference type="ARBA" id="ARBA00022679"/>
    </source>
</evidence>
<dbReference type="AlphaFoldDB" id="A0A0F6W7R1"/>
<dbReference type="OrthoDB" id="5477118at2"/>
<proteinExistence type="predicted"/>
<dbReference type="Gene3D" id="1.10.510.10">
    <property type="entry name" value="Transferase(Phosphotransferase) domain 1"/>
    <property type="match status" value="1"/>
</dbReference>
<name>A0A0F6W7R1_9BACT</name>
<evidence type="ECO:0000256" key="3">
    <source>
        <dbReference type="ARBA" id="ARBA00022777"/>
    </source>
</evidence>
<keyword evidence="4" id="KW-0067">ATP-binding</keyword>
<keyword evidence="2" id="KW-0547">Nucleotide-binding</keyword>
<dbReference type="Pfam" id="PF13191">
    <property type="entry name" value="AAA_16"/>
    <property type="match status" value="1"/>
</dbReference>
<reference evidence="7 8" key="1">
    <citation type="submission" date="2015-03" db="EMBL/GenBank/DDBJ databases">
        <title>Genome assembly of Sandaracinus amylolyticus DSM 53668.</title>
        <authorList>
            <person name="Sharma G."/>
            <person name="Subramanian S."/>
        </authorList>
    </citation>
    <scope>NUCLEOTIDE SEQUENCE [LARGE SCALE GENOMIC DNA]</scope>
    <source>
        <strain evidence="7 8">DSM 53668</strain>
    </source>
</reference>
<dbReference type="Pfam" id="PF00069">
    <property type="entry name" value="Pkinase"/>
    <property type="match status" value="1"/>
</dbReference>
<dbReference type="Gene3D" id="3.30.200.20">
    <property type="entry name" value="Phosphorylase Kinase, domain 1"/>
    <property type="match status" value="1"/>
</dbReference>
<dbReference type="GO" id="GO:0005524">
    <property type="term" value="F:ATP binding"/>
    <property type="evidence" value="ECO:0007669"/>
    <property type="project" value="UniProtKB-KW"/>
</dbReference>
<dbReference type="SMART" id="SM00028">
    <property type="entry name" value="TPR"/>
    <property type="match status" value="4"/>
</dbReference>
<dbReference type="SUPFAM" id="SSF56112">
    <property type="entry name" value="Protein kinase-like (PK-like)"/>
    <property type="match status" value="1"/>
</dbReference>
<dbReference type="PANTHER" id="PTHR43289">
    <property type="entry name" value="MITOGEN-ACTIVATED PROTEIN KINASE KINASE KINASE 20-RELATED"/>
    <property type="match status" value="1"/>
</dbReference>
<dbReference type="InterPro" id="IPR008271">
    <property type="entry name" value="Ser/Thr_kinase_AS"/>
</dbReference>